<dbReference type="GO" id="GO:0046872">
    <property type="term" value="F:metal ion binding"/>
    <property type="evidence" value="ECO:0007669"/>
    <property type="project" value="UniProtKB-KW"/>
</dbReference>
<proteinExistence type="inferred from homology"/>
<evidence type="ECO:0000256" key="1">
    <source>
        <dbReference type="ARBA" id="ARBA00001947"/>
    </source>
</evidence>
<evidence type="ECO:0000259" key="7">
    <source>
        <dbReference type="Pfam" id="PF00962"/>
    </source>
</evidence>
<dbReference type="Pfam" id="PF00962">
    <property type="entry name" value="A_deaminase"/>
    <property type="match status" value="1"/>
</dbReference>
<evidence type="ECO:0000256" key="2">
    <source>
        <dbReference type="ARBA" id="ARBA00006676"/>
    </source>
</evidence>
<evidence type="ECO:0000313" key="9">
    <source>
        <dbReference type="Proteomes" id="UP000176493"/>
    </source>
</evidence>
<comment type="similarity">
    <text evidence="2">Belongs to the metallo-dependent hydrolases superfamily. Adenosine and AMP deaminases family.</text>
</comment>
<protein>
    <recommendedName>
        <fullName evidence="3">adenosine deaminase</fullName>
        <ecNumber evidence="3">3.5.4.4</ecNumber>
    </recommendedName>
</protein>
<dbReference type="SUPFAM" id="SSF51556">
    <property type="entry name" value="Metallo-dependent hydrolases"/>
    <property type="match status" value="1"/>
</dbReference>
<dbReference type="GO" id="GO:0006154">
    <property type="term" value="P:adenosine catabolic process"/>
    <property type="evidence" value="ECO:0007669"/>
    <property type="project" value="TreeGrafter"/>
</dbReference>
<sequence length="355" mass="40297">MSQRTLTPRAELHTHLGAAVDPVIMWTIAHRQGIKLPVKNYWDFEEMITVTPEKKNLNLDEMDKHYYHWTELIQSSPEAIEEAVHSVIGGGYRKCNLVLQELRFNPMKRNRTGERDLDLIILAALWGMRRAMLEYPQVSAGLIISLDRSFTLAQNGIIVDKAIRYQLDGIVGVDIAGPDRATFSMKAHAPLILRAKKAGLGITIHAGETGNMKELEYVVRRLRPHRIGHGLIAANDKKLLEEIAKQKIILEICPTSNLCNSILKGVDELRVIIRTFVESGVRFTINTDGPEMYRTSVLKEEEFLLAHDIMSEKELEQCMRWAFKGTFIRPRSNGNAQESKALQKYMVRRGSTLLG</sequence>
<dbReference type="EC" id="3.5.4.4" evidence="3"/>
<name>A0A1G2MHG2_9BACT</name>
<evidence type="ECO:0000256" key="6">
    <source>
        <dbReference type="ARBA" id="ARBA00022833"/>
    </source>
</evidence>
<dbReference type="Gene3D" id="3.20.20.140">
    <property type="entry name" value="Metal-dependent hydrolases"/>
    <property type="match status" value="1"/>
</dbReference>
<dbReference type="Proteomes" id="UP000176493">
    <property type="component" value="Unassembled WGS sequence"/>
</dbReference>
<dbReference type="GO" id="GO:0046103">
    <property type="term" value="P:inosine biosynthetic process"/>
    <property type="evidence" value="ECO:0007669"/>
    <property type="project" value="TreeGrafter"/>
</dbReference>
<keyword evidence="5" id="KW-0378">Hydrolase</keyword>
<reference evidence="8 9" key="1">
    <citation type="journal article" date="2016" name="Nat. Commun.">
        <title>Thousands of microbial genomes shed light on interconnected biogeochemical processes in an aquifer system.</title>
        <authorList>
            <person name="Anantharaman K."/>
            <person name="Brown C.T."/>
            <person name="Hug L.A."/>
            <person name="Sharon I."/>
            <person name="Castelle C.J."/>
            <person name="Probst A.J."/>
            <person name="Thomas B.C."/>
            <person name="Singh A."/>
            <person name="Wilkins M.J."/>
            <person name="Karaoz U."/>
            <person name="Brodie E.L."/>
            <person name="Williams K.H."/>
            <person name="Hubbard S.S."/>
            <person name="Banfield J.F."/>
        </authorList>
    </citation>
    <scope>NUCLEOTIDE SEQUENCE [LARGE SCALE GENOMIC DNA]</scope>
</reference>
<evidence type="ECO:0000256" key="3">
    <source>
        <dbReference type="ARBA" id="ARBA00012784"/>
    </source>
</evidence>
<comment type="cofactor">
    <cofactor evidence="1">
        <name>Zn(2+)</name>
        <dbReference type="ChEBI" id="CHEBI:29105"/>
    </cofactor>
</comment>
<gene>
    <name evidence="8" type="ORF">A2W52_04785</name>
</gene>
<dbReference type="GO" id="GO:0005829">
    <property type="term" value="C:cytosol"/>
    <property type="evidence" value="ECO:0007669"/>
    <property type="project" value="TreeGrafter"/>
</dbReference>
<organism evidence="8 9">
    <name type="scientific">Candidatus Taylorbacteria bacterium RIFCSPHIGHO2_02_49_25</name>
    <dbReference type="NCBI Taxonomy" id="1802305"/>
    <lineage>
        <taxon>Bacteria</taxon>
        <taxon>Candidatus Tayloriibacteriota</taxon>
    </lineage>
</organism>
<dbReference type="GO" id="GO:0004000">
    <property type="term" value="F:adenosine deaminase activity"/>
    <property type="evidence" value="ECO:0007669"/>
    <property type="project" value="TreeGrafter"/>
</dbReference>
<accession>A0A1G2MHG2</accession>
<comment type="caution">
    <text evidence="8">The sequence shown here is derived from an EMBL/GenBank/DDBJ whole genome shotgun (WGS) entry which is preliminary data.</text>
</comment>
<evidence type="ECO:0000313" key="8">
    <source>
        <dbReference type="EMBL" id="OHA22609.1"/>
    </source>
</evidence>
<dbReference type="PANTHER" id="PTHR11409">
    <property type="entry name" value="ADENOSINE DEAMINASE"/>
    <property type="match status" value="1"/>
</dbReference>
<dbReference type="InterPro" id="IPR032466">
    <property type="entry name" value="Metal_Hydrolase"/>
</dbReference>
<evidence type="ECO:0000256" key="5">
    <source>
        <dbReference type="ARBA" id="ARBA00022801"/>
    </source>
</evidence>
<dbReference type="PANTHER" id="PTHR11409:SF43">
    <property type="entry name" value="ADENOSINE DEAMINASE"/>
    <property type="match status" value="1"/>
</dbReference>
<dbReference type="InterPro" id="IPR006330">
    <property type="entry name" value="Ado/ade_deaminase"/>
</dbReference>
<keyword evidence="4" id="KW-0479">Metal-binding</keyword>
<dbReference type="GO" id="GO:0043103">
    <property type="term" value="P:hypoxanthine salvage"/>
    <property type="evidence" value="ECO:0007669"/>
    <property type="project" value="TreeGrafter"/>
</dbReference>
<dbReference type="AlphaFoldDB" id="A0A1G2MHG2"/>
<keyword evidence="6" id="KW-0862">Zinc</keyword>
<dbReference type="InterPro" id="IPR001365">
    <property type="entry name" value="A_deaminase_dom"/>
</dbReference>
<dbReference type="EMBL" id="MHRJ01000023">
    <property type="protein sequence ID" value="OHA22609.1"/>
    <property type="molecule type" value="Genomic_DNA"/>
</dbReference>
<feature type="domain" description="Adenosine deaminase" evidence="7">
    <location>
        <begin position="8"/>
        <end position="329"/>
    </location>
</feature>
<evidence type="ECO:0000256" key="4">
    <source>
        <dbReference type="ARBA" id="ARBA00022723"/>
    </source>
</evidence>